<accession>A0A9W9FPT1</accession>
<dbReference type="GO" id="GO:0016491">
    <property type="term" value="F:oxidoreductase activity"/>
    <property type="evidence" value="ECO:0007669"/>
    <property type="project" value="UniProtKB-KW"/>
</dbReference>
<dbReference type="InterPro" id="IPR012951">
    <property type="entry name" value="BBE"/>
</dbReference>
<comment type="similarity">
    <text evidence="1">Belongs to the oxygen-dependent FAD-linked oxidoreductase family.</text>
</comment>
<dbReference type="InterPro" id="IPR016169">
    <property type="entry name" value="FAD-bd_PCMH_sub2"/>
</dbReference>
<keyword evidence="2" id="KW-0560">Oxidoreductase</keyword>
<keyword evidence="3" id="KW-0732">Signal</keyword>
<proteinExistence type="inferred from homology"/>
<feature type="signal peptide" evidence="3">
    <location>
        <begin position="1"/>
        <end position="18"/>
    </location>
</feature>
<protein>
    <recommendedName>
        <fullName evidence="4">FAD-binding PCMH-type domain-containing protein</fullName>
    </recommendedName>
</protein>
<dbReference type="InterPro" id="IPR016166">
    <property type="entry name" value="FAD-bd_PCMH"/>
</dbReference>
<dbReference type="Pfam" id="PF01565">
    <property type="entry name" value="FAD_binding_4"/>
    <property type="match status" value="1"/>
</dbReference>
<evidence type="ECO:0000256" key="3">
    <source>
        <dbReference type="SAM" id="SignalP"/>
    </source>
</evidence>
<dbReference type="SUPFAM" id="SSF56176">
    <property type="entry name" value="FAD-binding/transporter-associated domain-like"/>
    <property type="match status" value="1"/>
</dbReference>
<reference evidence="5" key="1">
    <citation type="submission" date="2022-11" db="EMBL/GenBank/DDBJ databases">
        <authorList>
            <person name="Petersen C."/>
        </authorList>
    </citation>
    <scope>NUCLEOTIDE SEQUENCE</scope>
    <source>
        <strain evidence="5">IBT 30761</strain>
    </source>
</reference>
<feature type="chain" id="PRO_5040855653" description="FAD-binding PCMH-type domain-containing protein" evidence="3">
    <location>
        <begin position="19"/>
        <end position="593"/>
    </location>
</feature>
<comment type="caution">
    <text evidence="5">The sequence shown here is derived from an EMBL/GenBank/DDBJ whole genome shotgun (WGS) entry which is preliminary data.</text>
</comment>
<organism evidence="5 6">
    <name type="scientific">Penicillium argentinense</name>
    <dbReference type="NCBI Taxonomy" id="1131581"/>
    <lineage>
        <taxon>Eukaryota</taxon>
        <taxon>Fungi</taxon>
        <taxon>Dikarya</taxon>
        <taxon>Ascomycota</taxon>
        <taxon>Pezizomycotina</taxon>
        <taxon>Eurotiomycetes</taxon>
        <taxon>Eurotiomycetidae</taxon>
        <taxon>Eurotiales</taxon>
        <taxon>Aspergillaceae</taxon>
        <taxon>Penicillium</taxon>
    </lineage>
</organism>
<evidence type="ECO:0000313" key="6">
    <source>
        <dbReference type="Proteomes" id="UP001149074"/>
    </source>
</evidence>
<dbReference type="GO" id="GO:0071949">
    <property type="term" value="F:FAD binding"/>
    <property type="evidence" value="ECO:0007669"/>
    <property type="project" value="InterPro"/>
</dbReference>
<sequence>MISLKYLYLSLLSAGAIAAPQAGHCRCRPHDACWPSHQQWSALNDTIEGNLVAVRPLASVCHAADYNAQACNTTTELWTNSFWRSSQPGAGQWQNWEAWPEHHESCYIESPRNSRCGQGRISLYSAKVRTASHVQKAVQFASAHNLRLAIKNTGHCFLGRSLAPESLQILTHEMKDIQVVDDFVPKGAPKGKGAGPAVTIAAGVQLSELYNAVAARNRTVIAGSSHTVGAAGGYIQGGGHSPFGAWKGLASDNALEFEVVTANGTLVTANSYQNPDLFWALRGGGGGSFGVVTRVTIRTHPEAPVIAYNINITTSGDDPRFWKAFSEFHAALPSLNDAGGSGYYFGSPNLPLGPNTSVSSLTSLLFFPEKTDQNEIAKLYEPLKSKLQQVGGVKVDDAAIPFPSVNSTIFTVLLQEGGTDTTGSISSLLVSRLYSKDLMLSDNGPGRLATAWKSLRWDPYSSFIGHVVAGPAVAASKNIDSAVNPAWRKTVSHLLLSRDWQWNATLGQQHSVIKNATEVEIPILRSVEGASHMGAYLNEASGYEPDFQASFWGPNYPRLYRVKQKWDPKGLFIARKGVGSEDWDDGGLCKIKS</sequence>
<evidence type="ECO:0000313" key="5">
    <source>
        <dbReference type="EMBL" id="KAJ5104156.1"/>
    </source>
</evidence>
<evidence type="ECO:0000256" key="2">
    <source>
        <dbReference type="ARBA" id="ARBA00023002"/>
    </source>
</evidence>
<dbReference type="InterPro" id="IPR050432">
    <property type="entry name" value="FAD-linked_Oxidoreductases_BP"/>
</dbReference>
<dbReference type="PROSITE" id="PS51387">
    <property type="entry name" value="FAD_PCMH"/>
    <property type="match status" value="1"/>
</dbReference>
<reference evidence="5" key="2">
    <citation type="journal article" date="2023" name="IMA Fungus">
        <title>Comparative genomic study of the Penicillium genus elucidates a diverse pangenome and 15 lateral gene transfer events.</title>
        <authorList>
            <person name="Petersen C."/>
            <person name="Sorensen T."/>
            <person name="Nielsen M.R."/>
            <person name="Sondergaard T.E."/>
            <person name="Sorensen J.L."/>
            <person name="Fitzpatrick D.A."/>
            <person name="Frisvad J.C."/>
            <person name="Nielsen K.L."/>
        </authorList>
    </citation>
    <scope>NUCLEOTIDE SEQUENCE</scope>
    <source>
        <strain evidence="5">IBT 30761</strain>
    </source>
</reference>
<dbReference type="AlphaFoldDB" id="A0A9W9FPT1"/>
<feature type="domain" description="FAD-binding PCMH-type" evidence="4">
    <location>
        <begin position="116"/>
        <end position="302"/>
    </location>
</feature>
<gene>
    <name evidence="5" type="ORF">N7532_004685</name>
</gene>
<dbReference type="RefSeq" id="XP_056477536.1">
    <property type="nucleotide sequence ID" value="XM_056617179.1"/>
</dbReference>
<name>A0A9W9FPT1_9EURO</name>
<keyword evidence="6" id="KW-1185">Reference proteome</keyword>
<dbReference type="OrthoDB" id="9983560at2759"/>
<dbReference type="Proteomes" id="UP001149074">
    <property type="component" value="Unassembled WGS sequence"/>
</dbReference>
<evidence type="ECO:0000256" key="1">
    <source>
        <dbReference type="ARBA" id="ARBA00005466"/>
    </source>
</evidence>
<dbReference type="PANTHER" id="PTHR13878">
    <property type="entry name" value="GULONOLACTONE OXIDASE"/>
    <property type="match status" value="1"/>
</dbReference>
<dbReference type="GeneID" id="81356158"/>
<dbReference type="PANTHER" id="PTHR13878:SF155">
    <property type="entry name" value="ALCOHOL OXIDASE, PUTATIVE (AFU_ORTHOLOGUE AFUA_4G00430)-RELATED"/>
    <property type="match status" value="1"/>
</dbReference>
<evidence type="ECO:0000259" key="4">
    <source>
        <dbReference type="PROSITE" id="PS51387"/>
    </source>
</evidence>
<dbReference type="InterPro" id="IPR036318">
    <property type="entry name" value="FAD-bd_PCMH-like_sf"/>
</dbReference>
<dbReference type="Pfam" id="PF08031">
    <property type="entry name" value="BBE"/>
    <property type="match status" value="1"/>
</dbReference>
<dbReference type="Gene3D" id="3.30.465.10">
    <property type="match status" value="2"/>
</dbReference>
<dbReference type="InterPro" id="IPR006094">
    <property type="entry name" value="Oxid_FAD_bind_N"/>
</dbReference>
<dbReference type="EMBL" id="JAPQKI010000004">
    <property type="protein sequence ID" value="KAJ5104156.1"/>
    <property type="molecule type" value="Genomic_DNA"/>
</dbReference>